<dbReference type="Pfam" id="PF03486">
    <property type="entry name" value="HI0933_like"/>
    <property type="match status" value="1"/>
</dbReference>
<organism evidence="6 7">
    <name type="scientific">candidate division WOR-3 bacterium RBG_13_43_14</name>
    <dbReference type="NCBI Taxonomy" id="1802590"/>
    <lineage>
        <taxon>Bacteria</taxon>
        <taxon>Bacteria division WOR-3</taxon>
    </lineage>
</organism>
<dbReference type="PANTHER" id="PTHR42887:SF2">
    <property type="entry name" value="OS12G0638800 PROTEIN"/>
    <property type="match status" value="1"/>
</dbReference>
<evidence type="ECO:0000256" key="1">
    <source>
        <dbReference type="ARBA" id="ARBA00001974"/>
    </source>
</evidence>
<dbReference type="NCBIfam" id="TIGR00275">
    <property type="entry name" value="aminoacetone oxidase family FAD-binding enzyme"/>
    <property type="match status" value="1"/>
</dbReference>
<comment type="cofactor">
    <cofactor evidence="1">
        <name>FAD</name>
        <dbReference type="ChEBI" id="CHEBI:57692"/>
    </cofactor>
</comment>
<dbReference type="SUPFAM" id="SSF51905">
    <property type="entry name" value="FAD/NAD(P)-binding domain"/>
    <property type="match status" value="1"/>
</dbReference>
<feature type="domain" description="RsdA/BaiN/AoA(So)-like Rossmann fold-like" evidence="4">
    <location>
        <begin position="1"/>
        <end position="392"/>
    </location>
</feature>
<evidence type="ECO:0000259" key="5">
    <source>
        <dbReference type="Pfam" id="PF22780"/>
    </source>
</evidence>
<dbReference type="Gene3D" id="2.40.30.10">
    <property type="entry name" value="Translation factors"/>
    <property type="match status" value="1"/>
</dbReference>
<dbReference type="Gene3D" id="1.10.8.260">
    <property type="entry name" value="HI0933 insert domain-like"/>
    <property type="match status" value="1"/>
</dbReference>
<dbReference type="Proteomes" id="UP000177025">
    <property type="component" value="Unassembled WGS sequence"/>
</dbReference>
<evidence type="ECO:0000256" key="2">
    <source>
        <dbReference type="ARBA" id="ARBA00022630"/>
    </source>
</evidence>
<proteinExistence type="predicted"/>
<keyword evidence="3" id="KW-0274">FAD</keyword>
<keyword evidence="2" id="KW-0285">Flavoprotein</keyword>
<dbReference type="InterPro" id="IPR023166">
    <property type="entry name" value="BaiN-like_dom_sf"/>
</dbReference>
<evidence type="ECO:0000313" key="7">
    <source>
        <dbReference type="Proteomes" id="UP000177025"/>
    </source>
</evidence>
<dbReference type="AlphaFoldDB" id="A0A1F4U8H4"/>
<reference evidence="6 7" key="1">
    <citation type="journal article" date="2016" name="Nat. Commun.">
        <title>Thousands of microbial genomes shed light on interconnected biogeochemical processes in an aquifer system.</title>
        <authorList>
            <person name="Anantharaman K."/>
            <person name="Brown C.T."/>
            <person name="Hug L.A."/>
            <person name="Sharon I."/>
            <person name="Castelle C.J."/>
            <person name="Probst A.J."/>
            <person name="Thomas B.C."/>
            <person name="Singh A."/>
            <person name="Wilkins M.J."/>
            <person name="Karaoz U."/>
            <person name="Brodie E.L."/>
            <person name="Williams K.H."/>
            <person name="Hubbard S.S."/>
            <person name="Banfield J.F."/>
        </authorList>
    </citation>
    <scope>NUCLEOTIDE SEQUENCE [LARGE SCALE GENOMIC DNA]</scope>
</reference>
<dbReference type="InterPro" id="IPR055178">
    <property type="entry name" value="RsdA/BaiN/AoA(So)-like_dom"/>
</dbReference>
<sequence length="400" mass="44004">MMAAGQAANNGAEVILLEKMPALGRKLLLTGNGRCNFTNNRDIDEFYEYYGKNGQFLRNVFARFSNRDLIDFFKSQGVDTTIGENGNIFPDTGRSKDIFNCLLDFIQEQKVQILTNWPAKSVTIENNIVVDVVTNTEVFKCNSAIIATGGCSYPKTGSTGDGYKIINAIGHAVVPVRPGLVPLTGEELVIRKLHGISLPKVKVRLYIKDTMLAEHWGAMLFTNFGFSGPVILDLSCLVRPEHKDENIRLYIDLMPDYTKNEIDRAFLKCIHEHGRMNIVNILSSFLPLRIASFIIELCSISASMTGSEVSRGMRSKIIDKLGNIEFKVRGVRPLEEAMITIGGVALSEINPKTMASKLIKNLYLCGEIIDIAGVSGGYNLQAAFSTGYVAGESAAMTVRA</sequence>
<evidence type="ECO:0000256" key="3">
    <source>
        <dbReference type="ARBA" id="ARBA00022827"/>
    </source>
</evidence>
<protein>
    <recommendedName>
        <fullName evidence="8">FAD-dependent oxidoreductase</fullName>
    </recommendedName>
</protein>
<gene>
    <name evidence="6" type="ORF">A2Y85_02175</name>
</gene>
<dbReference type="EMBL" id="MEUM01000116">
    <property type="protein sequence ID" value="OGC41235.1"/>
    <property type="molecule type" value="Genomic_DNA"/>
</dbReference>
<name>A0A1F4U8H4_UNCW3</name>
<comment type="caution">
    <text evidence="6">The sequence shown here is derived from an EMBL/GenBank/DDBJ whole genome shotgun (WGS) entry which is preliminary data.</text>
</comment>
<evidence type="ECO:0008006" key="8">
    <source>
        <dbReference type="Google" id="ProtNLM"/>
    </source>
</evidence>
<evidence type="ECO:0000313" key="6">
    <source>
        <dbReference type="EMBL" id="OGC41235.1"/>
    </source>
</evidence>
<dbReference type="InterPro" id="IPR057661">
    <property type="entry name" value="RsdA/BaiN/AoA(So)_Rossmann"/>
</dbReference>
<dbReference type="InterPro" id="IPR036188">
    <property type="entry name" value="FAD/NAD-bd_sf"/>
</dbReference>
<feature type="domain" description="RsdA/BaiN/AoA(So)-like insert" evidence="5">
    <location>
        <begin position="177"/>
        <end position="338"/>
    </location>
</feature>
<dbReference type="Gene3D" id="3.50.50.60">
    <property type="entry name" value="FAD/NAD(P)-binding domain"/>
    <property type="match status" value="1"/>
</dbReference>
<dbReference type="InterPro" id="IPR004792">
    <property type="entry name" value="BaiN-like"/>
</dbReference>
<evidence type="ECO:0000259" key="4">
    <source>
        <dbReference type="Pfam" id="PF03486"/>
    </source>
</evidence>
<dbReference type="SUPFAM" id="SSF160996">
    <property type="entry name" value="HI0933 insert domain-like"/>
    <property type="match status" value="1"/>
</dbReference>
<dbReference type="PANTHER" id="PTHR42887">
    <property type="entry name" value="OS12G0638800 PROTEIN"/>
    <property type="match status" value="1"/>
</dbReference>
<accession>A0A1F4U8H4</accession>
<dbReference type="Pfam" id="PF22780">
    <property type="entry name" value="HI0933_like_1st"/>
    <property type="match status" value="1"/>
</dbReference>